<dbReference type="EMBL" id="CACTIH010000028">
    <property type="protein sequence ID" value="CAA2936477.1"/>
    <property type="molecule type" value="Genomic_DNA"/>
</dbReference>
<accession>A0A8S0PC95</accession>
<evidence type="ECO:0000313" key="1">
    <source>
        <dbReference type="EMBL" id="CAA2936477.1"/>
    </source>
</evidence>
<proteinExistence type="predicted"/>
<dbReference type="Proteomes" id="UP000594638">
    <property type="component" value="Unassembled WGS sequence"/>
</dbReference>
<gene>
    <name evidence="1" type="ORF">OLEA9_A082682</name>
</gene>
<protein>
    <submittedName>
        <fullName evidence="1">Uncharacterized protein</fullName>
    </submittedName>
</protein>
<dbReference type="AlphaFoldDB" id="A0A8S0PC95"/>
<sequence length="77" mass="9279">MDWFKAMPNCIEGFFLFLKWVSQDVQIRDYLFCLPFVGFSSHRQLSLTHLLLGLQKNLILWEYYSKPQSAQLLSYWQ</sequence>
<comment type="caution">
    <text evidence="1">The sequence shown here is derived from an EMBL/GenBank/DDBJ whole genome shotgun (WGS) entry which is preliminary data.</text>
</comment>
<evidence type="ECO:0000313" key="2">
    <source>
        <dbReference type="Proteomes" id="UP000594638"/>
    </source>
</evidence>
<keyword evidence="2" id="KW-1185">Reference proteome</keyword>
<dbReference type="Gramene" id="OE9A082682T2">
    <property type="protein sequence ID" value="OE9A082682C2"/>
    <property type="gene ID" value="OE9A082682"/>
</dbReference>
<organism evidence="1 2">
    <name type="scientific">Olea europaea subsp. europaea</name>
    <dbReference type="NCBI Taxonomy" id="158383"/>
    <lineage>
        <taxon>Eukaryota</taxon>
        <taxon>Viridiplantae</taxon>
        <taxon>Streptophyta</taxon>
        <taxon>Embryophyta</taxon>
        <taxon>Tracheophyta</taxon>
        <taxon>Spermatophyta</taxon>
        <taxon>Magnoliopsida</taxon>
        <taxon>eudicotyledons</taxon>
        <taxon>Gunneridae</taxon>
        <taxon>Pentapetalae</taxon>
        <taxon>asterids</taxon>
        <taxon>lamiids</taxon>
        <taxon>Lamiales</taxon>
        <taxon>Oleaceae</taxon>
        <taxon>Oleeae</taxon>
        <taxon>Olea</taxon>
    </lineage>
</organism>
<reference evidence="1 2" key="1">
    <citation type="submission" date="2019-12" db="EMBL/GenBank/DDBJ databases">
        <authorList>
            <person name="Alioto T."/>
            <person name="Alioto T."/>
            <person name="Gomez Garrido J."/>
        </authorList>
    </citation>
    <scope>NUCLEOTIDE SEQUENCE [LARGE SCALE GENOMIC DNA]</scope>
</reference>
<name>A0A8S0PC95_OLEEU</name>